<organism evidence="9 10">
    <name type="scientific">Aphanomyces invadans</name>
    <dbReference type="NCBI Taxonomy" id="157072"/>
    <lineage>
        <taxon>Eukaryota</taxon>
        <taxon>Sar</taxon>
        <taxon>Stramenopiles</taxon>
        <taxon>Oomycota</taxon>
        <taxon>Saprolegniomycetes</taxon>
        <taxon>Saprolegniales</taxon>
        <taxon>Verrucalvaceae</taxon>
        <taxon>Aphanomyces</taxon>
    </lineage>
</organism>
<dbReference type="SUPFAM" id="SSF48056">
    <property type="entry name" value="Di-copper centre-containing domain"/>
    <property type="match status" value="1"/>
</dbReference>
<keyword evidence="6" id="KW-0732">Signal</keyword>
<feature type="domain" description="Tyrosinase copper-binding" evidence="7">
    <location>
        <begin position="166"/>
        <end position="183"/>
    </location>
</feature>
<feature type="domain" description="Tyrosinase copper-binding" evidence="8">
    <location>
        <begin position="341"/>
        <end position="352"/>
    </location>
</feature>
<dbReference type="CDD" id="cd01100">
    <property type="entry name" value="APPLE_Factor_XI_like"/>
    <property type="match status" value="1"/>
</dbReference>
<evidence type="ECO:0000256" key="3">
    <source>
        <dbReference type="ARBA" id="ARBA00023008"/>
    </source>
</evidence>
<evidence type="ECO:0000259" key="8">
    <source>
        <dbReference type="PROSITE" id="PS00498"/>
    </source>
</evidence>
<dbReference type="AlphaFoldDB" id="A0A3R6VR99"/>
<dbReference type="PROSITE" id="PS00498">
    <property type="entry name" value="TYROSINASE_2"/>
    <property type="match status" value="1"/>
</dbReference>
<dbReference type="PANTHER" id="PTHR11474">
    <property type="entry name" value="TYROSINASE FAMILY MEMBER"/>
    <property type="match status" value="1"/>
</dbReference>
<keyword evidence="4" id="KW-1015">Disulfide bond</keyword>
<dbReference type="PANTHER" id="PTHR11474:SF126">
    <property type="entry name" value="TYROSINASE-LIKE PROTEIN TYR-1-RELATED"/>
    <property type="match status" value="1"/>
</dbReference>
<dbReference type="Pfam" id="PF00264">
    <property type="entry name" value="Tyrosinase"/>
    <property type="match status" value="1"/>
</dbReference>
<dbReference type="Gene3D" id="1.10.1280.10">
    <property type="entry name" value="Di-copper center containing domain from catechol oxidase"/>
    <property type="match status" value="1"/>
</dbReference>
<dbReference type="VEuPathDB" id="FungiDB:H310_02463"/>
<dbReference type="InterPro" id="IPR003609">
    <property type="entry name" value="Pan_app"/>
</dbReference>
<dbReference type="EMBL" id="QUSY01001674">
    <property type="protein sequence ID" value="RHY24098.1"/>
    <property type="molecule type" value="Genomic_DNA"/>
</dbReference>
<dbReference type="InterPro" id="IPR000177">
    <property type="entry name" value="Apple"/>
</dbReference>
<gene>
    <name evidence="9" type="ORF">DYB32_008976</name>
</gene>
<proteinExistence type="predicted"/>
<dbReference type="InterPro" id="IPR008922">
    <property type="entry name" value="Di-copper_centre_dom_sf"/>
</dbReference>
<dbReference type="Proteomes" id="UP000285060">
    <property type="component" value="Unassembled WGS sequence"/>
</dbReference>
<dbReference type="GO" id="GO:0016491">
    <property type="term" value="F:oxidoreductase activity"/>
    <property type="evidence" value="ECO:0007669"/>
    <property type="project" value="InterPro"/>
</dbReference>
<feature type="compositionally biased region" description="Pro residues" evidence="5">
    <location>
        <begin position="92"/>
        <end position="109"/>
    </location>
</feature>
<dbReference type="InterPro" id="IPR002227">
    <property type="entry name" value="Tyrosinase_Cu-bd"/>
</dbReference>
<dbReference type="Pfam" id="PF14295">
    <property type="entry name" value="PAN_4"/>
    <property type="match status" value="1"/>
</dbReference>
<feature type="chain" id="PRO_5018581888" description="Tyrosinase copper-binding domain-containing protein" evidence="6">
    <location>
        <begin position="19"/>
        <end position="586"/>
    </location>
</feature>
<evidence type="ECO:0000256" key="1">
    <source>
        <dbReference type="ARBA" id="ARBA00022723"/>
    </source>
</evidence>
<protein>
    <recommendedName>
        <fullName evidence="7 8">Tyrosinase copper-binding domain-containing protein</fullName>
    </recommendedName>
</protein>
<reference evidence="9 10" key="1">
    <citation type="submission" date="2018-08" db="EMBL/GenBank/DDBJ databases">
        <title>Aphanomyces genome sequencing and annotation.</title>
        <authorList>
            <person name="Minardi D."/>
            <person name="Oidtmann B."/>
            <person name="Van Der Giezen M."/>
            <person name="Studholme D.J."/>
        </authorList>
    </citation>
    <scope>NUCLEOTIDE SEQUENCE [LARGE SCALE GENOMIC DNA]</scope>
    <source>
        <strain evidence="9 10">NJM0002</strain>
    </source>
</reference>
<evidence type="ECO:0000256" key="6">
    <source>
        <dbReference type="SAM" id="SignalP"/>
    </source>
</evidence>
<dbReference type="PRINTS" id="PR00092">
    <property type="entry name" value="TYROSINASE"/>
</dbReference>
<evidence type="ECO:0000256" key="4">
    <source>
        <dbReference type="ARBA" id="ARBA00023157"/>
    </source>
</evidence>
<feature type="region of interest" description="Disordered" evidence="5">
    <location>
        <begin position="83"/>
        <end position="116"/>
    </location>
</feature>
<dbReference type="VEuPathDB" id="FungiDB:H310_15045"/>
<comment type="caution">
    <text evidence="9">The sequence shown here is derived from an EMBL/GenBank/DDBJ whole genome shotgun (WGS) entry which is preliminary data.</text>
</comment>
<keyword evidence="10" id="KW-1185">Reference proteome</keyword>
<dbReference type="InterPro" id="IPR050316">
    <property type="entry name" value="Tyrosinase/Hemocyanin"/>
</dbReference>
<evidence type="ECO:0000256" key="2">
    <source>
        <dbReference type="ARBA" id="ARBA00022737"/>
    </source>
</evidence>
<evidence type="ECO:0000313" key="10">
    <source>
        <dbReference type="Proteomes" id="UP000285060"/>
    </source>
</evidence>
<feature type="signal peptide" evidence="6">
    <location>
        <begin position="1"/>
        <end position="18"/>
    </location>
</feature>
<evidence type="ECO:0000313" key="9">
    <source>
        <dbReference type="EMBL" id="RHY24098.1"/>
    </source>
</evidence>
<sequence length="586" mass="63865">MLRTLVIIANVAVASVCANTCTVFPDVDFVGNDIATTTRANPGDCCADCQATPRCTAYNWDTGVCYLKSAKGASAPLPGGVSGVVDGLTPAPTTPKPTPSPTKTPPTTPSPTTNAPTCQRIRKSWEALTAAEKDTYISAIELAMDKGMYQKFVQIHKETMSTTEGHGTCVFLFWHRKFLLAYENMLRSLGDRFKCLTLPYWDYVQNYATMQNTPVATRCKSIEKCSPVLGGIGGTSPYKTSTKDLFDWSYPDLRCVTARPANHMCTVAGASNAECDHCIPRGKWASTPMIADMSIDLVRGQVLNQGTSILNMSADVESSPHASIHITLAGPQNNVAISPLDPVFFLHHNTLDLLHTIFYHCKVEPLGLTDEQKKTDARSFEGCRTGNGDVIGPTSPIMMRVDVNATTTMDIHNDPLVGEFFRAVPNQYYQFADVRGLGYSFELKGLLGDLYTKCDGSVPMAMASTESASNVKAGAIDHVVQPVVLKENLNVLSFQDAVLAQAAKQGLTRAQGFHELRKMAIMLQQNCLPGDVTDFTDDQKKMFRGKGSASFAILSKIQSGEDPIRIDGWPELLFKYFGCHGNVKEH</sequence>
<dbReference type="PROSITE" id="PS00497">
    <property type="entry name" value="TYROSINASE_1"/>
    <property type="match status" value="1"/>
</dbReference>
<keyword evidence="3" id="KW-0186">Copper</keyword>
<dbReference type="SMART" id="SM00223">
    <property type="entry name" value="APPLE"/>
    <property type="match status" value="1"/>
</dbReference>
<evidence type="ECO:0000259" key="7">
    <source>
        <dbReference type="PROSITE" id="PS00497"/>
    </source>
</evidence>
<accession>A0A3R6VR99</accession>
<dbReference type="Gene3D" id="3.50.4.10">
    <property type="entry name" value="Hepatocyte Growth Factor"/>
    <property type="match status" value="1"/>
</dbReference>
<keyword evidence="2" id="KW-0677">Repeat</keyword>
<name>A0A3R6VR99_9STRA</name>
<dbReference type="GO" id="GO:0006508">
    <property type="term" value="P:proteolysis"/>
    <property type="evidence" value="ECO:0007669"/>
    <property type="project" value="InterPro"/>
</dbReference>
<evidence type="ECO:0000256" key="5">
    <source>
        <dbReference type="SAM" id="MobiDB-lite"/>
    </source>
</evidence>
<keyword evidence="1" id="KW-0479">Metal-binding</keyword>
<dbReference type="GO" id="GO:0005576">
    <property type="term" value="C:extracellular region"/>
    <property type="evidence" value="ECO:0007669"/>
    <property type="project" value="InterPro"/>
</dbReference>
<dbReference type="GO" id="GO:0046872">
    <property type="term" value="F:metal ion binding"/>
    <property type="evidence" value="ECO:0007669"/>
    <property type="project" value="UniProtKB-KW"/>
</dbReference>